<reference evidence="9" key="1">
    <citation type="submission" date="2023-07" db="EMBL/GenBank/DDBJ databases">
        <authorList>
            <consortium name="CYATHOMIX"/>
        </authorList>
    </citation>
    <scope>NUCLEOTIDE SEQUENCE</scope>
    <source>
        <strain evidence="9">N/A</strain>
    </source>
</reference>
<keyword evidence="5" id="KW-0479">Metal-binding</keyword>
<evidence type="ECO:0000313" key="9">
    <source>
        <dbReference type="EMBL" id="CAJ0589898.1"/>
    </source>
</evidence>
<proteinExistence type="inferred from homology"/>
<dbReference type="Proteomes" id="UP001176961">
    <property type="component" value="Unassembled WGS sequence"/>
</dbReference>
<keyword evidence="10" id="KW-1185">Reference proteome</keyword>
<keyword evidence="4" id="KW-0540">Nuclease</keyword>
<evidence type="ECO:0000256" key="4">
    <source>
        <dbReference type="ARBA" id="ARBA00022722"/>
    </source>
</evidence>
<dbReference type="PANTHER" id="PTHR22930">
    <property type="match status" value="1"/>
</dbReference>
<keyword evidence="7" id="KW-0539">Nucleus</keyword>
<evidence type="ECO:0000313" key="10">
    <source>
        <dbReference type="Proteomes" id="UP001176961"/>
    </source>
</evidence>
<sequence length="333" mass="37712">MLVFLRHAKRRRANIRFHRHRLFHQSQRMLARRFRMEETHLQKICQLLAPLIGGRRVPSSAALENKVVIALRYLSTNVHQDVLADTIGVSHKEVSSAIRDVVHALNNPLIVRHFIRCRLGDSYHCRKSAAAFARTGPFPNVIGAVGGSCIRIQEPTDSGWQYYCREGFTALNVLAAVDARGRFLYVNANFPGSVHDASVFTASQLKQAYEEGLVPHGYIFIGDAEFANGNDVITPIRNPTTKQEVSYNEWHLKMRSIVEETFVLWRKKFTILNDKIRVAPKRAAKVIIACAVLHNMMMALGCLRSKKLGHRLAICRNPPDDCTDIRSYLVSCL</sequence>
<dbReference type="GO" id="GO:0005634">
    <property type="term" value="C:nucleus"/>
    <property type="evidence" value="ECO:0007669"/>
    <property type="project" value="UniProtKB-SubCell"/>
</dbReference>
<gene>
    <name evidence="9" type="ORF">CYNAS_LOCUS1881</name>
</gene>
<dbReference type="Pfam" id="PF13359">
    <property type="entry name" value="DDE_Tnp_4"/>
    <property type="match status" value="1"/>
</dbReference>
<dbReference type="InterPro" id="IPR027806">
    <property type="entry name" value="HARBI1_dom"/>
</dbReference>
<comment type="caution">
    <text evidence="9">The sequence shown here is derived from an EMBL/GenBank/DDBJ whole genome shotgun (WGS) entry which is preliminary data.</text>
</comment>
<dbReference type="PANTHER" id="PTHR22930:SF289">
    <property type="entry name" value="DDE TNP4 DOMAIN-CONTAINING PROTEIN-RELATED"/>
    <property type="match status" value="1"/>
</dbReference>
<dbReference type="InterPro" id="IPR045249">
    <property type="entry name" value="HARBI1-like"/>
</dbReference>
<dbReference type="GO" id="GO:0046872">
    <property type="term" value="F:metal ion binding"/>
    <property type="evidence" value="ECO:0007669"/>
    <property type="project" value="UniProtKB-KW"/>
</dbReference>
<evidence type="ECO:0000256" key="2">
    <source>
        <dbReference type="ARBA" id="ARBA00004123"/>
    </source>
</evidence>
<dbReference type="GO" id="GO:0016787">
    <property type="term" value="F:hydrolase activity"/>
    <property type="evidence" value="ECO:0007669"/>
    <property type="project" value="UniProtKB-KW"/>
</dbReference>
<organism evidence="9 10">
    <name type="scientific">Cylicocyclus nassatus</name>
    <name type="common">Nematode worm</name>
    <dbReference type="NCBI Taxonomy" id="53992"/>
    <lineage>
        <taxon>Eukaryota</taxon>
        <taxon>Metazoa</taxon>
        <taxon>Ecdysozoa</taxon>
        <taxon>Nematoda</taxon>
        <taxon>Chromadorea</taxon>
        <taxon>Rhabditida</taxon>
        <taxon>Rhabditina</taxon>
        <taxon>Rhabditomorpha</taxon>
        <taxon>Strongyloidea</taxon>
        <taxon>Strongylidae</taxon>
        <taxon>Cylicocyclus</taxon>
    </lineage>
</organism>
<protein>
    <recommendedName>
        <fullName evidence="8">DDE Tnp4 domain-containing protein</fullName>
    </recommendedName>
</protein>
<name>A0AA36GGA2_CYLNA</name>
<evidence type="ECO:0000256" key="1">
    <source>
        <dbReference type="ARBA" id="ARBA00001968"/>
    </source>
</evidence>
<comment type="subcellular location">
    <subcellularLocation>
        <location evidence="2">Nucleus</location>
    </subcellularLocation>
</comment>
<evidence type="ECO:0000259" key="8">
    <source>
        <dbReference type="Pfam" id="PF13359"/>
    </source>
</evidence>
<dbReference type="AlphaFoldDB" id="A0AA36GGA2"/>
<evidence type="ECO:0000256" key="5">
    <source>
        <dbReference type="ARBA" id="ARBA00022723"/>
    </source>
</evidence>
<evidence type="ECO:0000256" key="7">
    <source>
        <dbReference type="ARBA" id="ARBA00023242"/>
    </source>
</evidence>
<evidence type="ECO:0000256" key="3">
    <source>
        <dbReference type="ARBA" id="ARBA00006958"/>
    </source>
</evidence>
<comment type="cofactor">
    <cofactor evidence="1">
        <name>a divalent metal cation</name>
        <dbReference type="ChEBI" id="CHEBI:60240"/>
    </cofactor>
</comment>
<comment type="similarity">
    <text evidence="3">Belongs to the HARBI1 family.</text>
</comment>
<dbReference type="EMBL" id="CATQJL010000001">
    <property type="protein sequence ID" value="CAJ0589898.1"/>
    <property type="molecule type" value="Genomic_DNA"/>
</dbReference>
<dbReference type="GO" id="GO:0004518">
    <property type="term" value="F:nuclease activity"/>
    <property type="evidence" value="ECO:0007669"/>
    <property type="project" value="UniProtKB-KW"/>
</dbReference>
<feature type="domain" description="DDE Tnp4" evidence="8">
    <location>
        <begin position="147"/>
        <end position="295"/>
    </location>
</feature>
<keyword evidence="6" id="KW-0378">Hydrolase</keyword>
<accession>A0AA36GGA2</accession>
<evidence type="ECO:0000256" key="6">
    <source>
        <dbReference type="ARBA" id="ARBA00022801"/>
    </source>
</evidence>